<sequence>MDGNNIDFASSETIRFQAIVFATSYVQKHCSKMAQGMWLYGPHLACCMQDTWHAACRYNVLSKEMVQLGMSMLKLLPCNVVDKMVQTLAKFKYGDLSRYSLQIPSKGPFHLKCTTGRSPVIDVGTVEKIKTEDIRALELQHLYYSGVAWI</sequence>
<dbReference type="EMBL" id="CM037155">
    <property type="protein sequence ID" value="KAH7847766.1"/>
    <property type="molecule type" value="Genomic_DNA"/>
</dbReference>
<name>A0ACB7Y319_9ERIC</name>
<evidence type="ECO:0000313" key="1">
    <source>
        <dbReference type="EMBL" id="KAH7847766.1"/>
    </source>
</evidence>
<proteinExistence type="predicted"/>
<protein>
    <submittedName>
        <fullName evidence="1">Uncharacterized protein</fullName>
    </submittedName>
</protein>
<organism evidence="1 2">
    <name type="scientific">Vaccinium darrowii</name>
    <dbReference type="NCBI Taxonomy" id="229202"/>
    <lineage>
        <taxon>Eukaryota</taxon>
        <taxon>Viridiplantae</taxon>
        <taxon>Streptophyta</taxon>
        <taxon>Embryophyta</taxon>
        <taxon>Tracheophyta</taxon>
        <taxon>Spermatophyta</taxon>
        <taxon>Magnoliopsida</taxon>
        <taxon>eudicotyledons</taxon>
        <taxon>Gunneridae</taxon>
        <taxon>Pentapetalae</taxon>
        <taxon>asterids</taxon>
        <taxon>Ericales</taxon>
        <taxon>Ericaceae</taxon>
        <taxon>Vaccinioideae</taxon>
        <taxon>Vaccinieae</taxon>
        <taxon>Vaccinium</taxon>
    </lineage>
</organism>
<gene>
    <name evidence="1" type="ORF">Vadar_030027</name>
</gene>
<evidence type="ECO:0000313" key="2">
    <source>
        <dbReference type="Proteomes" id="UP000828048"/>
    </source>
</evidence>
<dbReference type="Proteomes" id="UP000828048">
    <property type="component" value="Chromosome 5"/>
</dbReference>
<keyword evidence="2" id="KW-1185">Reference proteome</keyword>
<accession>A0ACB7Y319</accession>
<comment type="caution">
    <text evidence="1">The sequence shown here is derived from an EMBL/GenBank/DDBJ whole genome shotgun (WGS) entry which is preliminary data.</text>
</comment>
<reference evidence="1 2" key="1">
    <citation type="journal article" date="2021" name="Hortic Res">
        <title>High-quality reference genome and annotation aids understanding of berry development for evergreen blueberry (Vaccinium darrowii).</title>
        <authorList>
            <person name="Yu J."/>
            <person name="Hulse-Kemp A.M."/>
            <person name="Babiker E."/>
            <person name="Staton M."/>
        </authorList>
    </citation>
    <scope>NUCLEOTIDE SEQUENCE [LARGE SCALE GENOMIC DNA]</scope>
    <source>
        <strain evidence="2">cv. NJ 8807/NJ 8810</strain>
        <tissue evidence="1">Young leaf</tissue>
    </source>
</reference>